<evidence type="ECO:0000259" key="2">
    <source>
        <dbReference type="PROSITE" id="PS50089"/>
    </source>
</evidence>
<evidence type="ECO:0000256" key="1">
    <source>
        <dbReference type="PROSITE-ProRule" id="PRU00175"/>
    </source>
</evidence>
<feature type="domain" description="RING-type" evidence="2">
    <location>
        <begin position="156"/>
        <end position="207"/>
    </location>
</feature>
<dbReference type="InterPro" id="IPR013083">
    <property type="entry name" value="Znf_RING/FYVE/PHD"/>
</dbReference>
<reference evidence="3" key="1">
    <citation type="journal article" date="2020" name="Stud. Mycol.">
        <title>101 Dothideomycetes genomes: a test case for predicting lifestyles and emergence of pathogens.</title>
        <authorList>
            <person name="Haridas S."/>
            <person name="Albert R."/>
            <person name="Binder M."/>
            <person name="Bloem J."/>
            <person name="Labutti K."/>
            <person name="Salamov A."/>
            <person name="Andreopoulos B."/>
            <person name="Baker S."/>
            <person name="Barry K."/>
            <person name="Bills G."/>
            <person name="Bluhm B."/>
            <person name="Cannon C."/>
            <person name="Castanera R."/>
            <person name="Culley D."/>
            <person name="Daum C."/>
            <person name="Ezra D."/>
            <person name="Gonzalez J."/>
            <person name="Henrissat B."/>
            <person name="Kuo A."/>
            <person name="Liang C."/>
            <person name="Lipzen A."/>
            <person name="Lutzoni F."/>
            <person name="Magnuson J."/>
            <person name="Mondo S."/>
            <person name="Nolan M."/>
            <person name="Ohm R."/>
            <person name="Pangilinan J."/>
            <person name="Park H.-J."/>
            <person name="Ramirez L."/>
            <person name="Alfaro M."/>
            <person name="Sun H."/>
            <person name="Tritt A."/>
            <person name="Yoshinaga Y."/>
            <person name="Zwiers L.-H."/>
            <person name="Turgeon B."/>
            <person name="Goodwin S."/>
            <person name="Spatafora J."/>
            <person name="Crous P."/>
            <person name="Grigoriev I."/>
        </authorList>
    </citation>
    <scope>NUCLEOTIDE SEQUENCE</scope>
    <source>
        <strain evidence="3">CBS 125425</strain>
    </source>
</reference>
<dbReference type="AlphaFoldDB" id="A0A9P4QKZ3"/>
<protein>
    <recommendedName>
        <fullName evidence="2">RING-type domain-containing protein</fullName>
    </recommendedName>
</protein>
<dbReference type="SUPFAM" id="SSF57850">
    <property type="entry name" value="RING/U-box"/>
    <property type="match status" value="1"/>
</dbReference>
<evidence type="ECO:0000313" key="3">
    <source>
        <dbReference type="EMBL" id="KAF2727403.1"/>
    </source>
</evidence>
<organism evidence="3 4">
    <name type="scientific">Polyplosphaeria fusca</name>
    <dbReference type="NCBI Taxonomy" id="682080"/>
    <lineage>
        <taxon>Eukaryota</taxon>
        <taxon>Fungi</taxon>
        <taxon>Dikarya</taxon>
        <taxon>Ascomycota</taxon>
        <taxon>Pezizomycotina</taxon>
        <taxon>Dothideomycetes</taxon>
        <taxon>Pleosporomycetidae</taxon>
        <taxon>Pleosporales</taxon>
        <taxon>Tetraplosphaeriaceae</taxon>
        <taxon>Polyplosphaeria</taxon>
    </lineage>
</organism>
<sequence length="378" mass="43001">MAAGIKVDNLDFREAPESVQTHGSATARRGSLNPQGLTFVEKYFWRGLGLDIAVTLNEQRAMEKTSSGHEQQLTALAGLADNLVAQKTEMDVLSTAKAQFVRDTIATAPHCASSAIVTNRFPPPETLPSLMRFTDNILMRSYGMHDNPPGGHGHRCPICYYTHQSAPLAFASAFVPLPCNHWVHYRCIIHRCTRVEGSQCNNCPTCKTKLFEWEGISVITVATRSHIEVDGLDYPQLAYETTVNRYISNEKEAYLAECEIMEMLIRKFFNVELGRLNGFDPSYESCVLPNPSDGSPNLIRLWWEVLEELSRQRRPWCRLLQWKTHLGWLLFGMFVAVKIRRWVIEDPAFMIETNAWSMFEDSMRELQTKISQEIHGEA</sequence>
<dbReference type="SMART" id="SM00184">
    <property type="entry name" value="RING"/>
    <property type="match status" value="1"/>
</dbReference>
<proteinExistence type="predicted"/>
<evidence type="ECO:0000313" key="4">
    <source>
        <dbReference type="Proteomes" id="UP000799444"/>
    </source>
</evidence>
<comment type="caution">
    <text evidence="3">The sequence shown here is derived from an EMBL/GenBank/DDBJ whole genome shotgun (WGS) entry which is preliminary data.</text>
</comment>
<dbReference type="Proteomes" id="UP000799444">
    <property type="component" value="Unassembled WGS sequence"/>
</dbReference>
<keyword evidence="4" id="KW-1185">Reference proteome</keyword>
<dbReference type="InterPro" id="IPR001841">
    <property type="entry name" value="Znf_RING"/>
</dbReference>
<dbReference type="EMBL" id="ML996334">
    <property type="protein sequence ID" value="KAF2727403.1"/>
    <property type="molecule type" value="Genomic_DNA"/>
</dbReference>
<keyword evidence="1" id="KW-0862">Zinc</keyword>
<dbReference type="Gene3D" id="3.30.40.10">
    <property type="entry name" value="Zinc/RING finger domain, C3HC4 (zinc finger)"/>
    <property type="match status" value="1"/>
</dbReference>
<name>A0A9P4QKZ3_9PLEO</name>
<accession>A0A9P4QKZ3</accession>
<dbReference type="GO" id="GO:0008270">
    <property type="term" value="F:zinc ion binding"/>
    <property type="evidence" value="ECO:0007669"/>
    <property type="project" value="UniProtKB-KW"/>
</dbReference>
<gene>
    <name evidence="3" type="ORF">EJ04DRAFT_570408</name>
</gene>
<dbReference type="PROSITE" id="PS50089">
    <property type="entry name" value="ZF_RING_2"/>
    <property type="match status" value="1"/>
</dbReference>
<dbReference type="OrthoDB" id="3793888at2759"/>
<keyword evidence="1" id="KW-0863">Zinc-finger</keyword>
<keyword evidence="1" id="KW-0479">Metal-binding</keyword>